<keyword evidence="4" id="KW-1185">Reference proteome</keyword>
<dbReference type="PANTHER" id="PTHR36251">
    <property type="entry name" value="FELS-1 PROPHAGE HOST SPECIFICITY PROTEIN-RELATED"/>
    <property type="match status" value="1"/>
</dbReference>
<evidence type="ECO:0000313" key="3">
    <source>
        <dbReference type="EMBL" id="GJE78096.1"/>
    </source>
</evidence>
<dbReference type="Pfam" id="PF13550">
    <property type="entry name" value="Phage-tail_3"/>
    <property type="match status" value="1"/>
</dbReference>
<gene>
    <name evidence="3" type="ORF">BGCPKDLD_4707</name>
</gene>
<feature type="compositionally biased region" description="Polar residues" evidence="1">
    <location>
        <begin position="172"/>
        <end position="187"/>
    </location>
</feature>
<dbReference type="RefSeq" id="WP_238308679.1">
    <property type="nucleotide sequence ID" value="NZ_BPRE01000020.1"/>
</dbReference>
<reference evidence="3" key="1">
    <citation type="journal article" date="2021" name="Front. Microbiol.">
        <title>Comprehensive Comparative Genomics and Phenotyping of Methylobacterium Species.</title>
        <authorList>
            <person name="Alessa O."/>
            <person name="Ogura Y."/>
            <person name="Fujitani Y."/>
            <person name="Takami H."/>
            <person name="Hayashi T."/>
            <person name="Sahin N."/>
            <person name="Tani A."/>
        </authorList>
    </citation>
    <scope>NUCLEOTIDE SEQUENCE</scope>
    <source>
        <strain evidence="3">DSM 14458</strain>
    </source>
</reference>
<feature type="region of interest" description="Disordered" evidence="1">
    <location>
        <begin position="1"/>
        <end position="21"/>
    </location>
</feature>
<organism evidence="3 4">
    <name type="scientific">Methylorubrum suomiense</name>
    <dbReference type="NCBI Taxonomy" id="144191"/>
    <lineage>
        <taxon>Bacteria</taxon>
        <taxon>Pseudomonadati</taxon>
        <taxon>Pseudomonadota</taxon>
        <taxon>Alphaproteobacteria</taxon>
        <taxon>Hyphomicrobiales</taxon>
        <taxon>Methylobacteriaceae</taxon>
        <taxon>Methylorubrum</taxon>
    </lineage>
</organism>
<dbReference type="EMBL" id="BPRE01000020">
    <property type="protein sequence ID" value="GJE78096.1"/>
    <property type="molecule type" value="Genomic_DNA"/>
</dbReference>
<reference evidence="3" key="2">
    <citation type="submission" date="2021-08" db="EMBL/GenBank/DDBJ databases">
        <authorList>
            <person name="Tani A."/>
            <person name="Ola A."/>
            <person name="Ogura Y."/>
            <person name="Katsura K."/>
            <person name="Hayashi T."/>
        </authorList>
    </citation>
    <scope>NUCLEOTIDE SEQUENCE</scope>
    <source>
        <strain evidence="3">DSM 14458</strain>
    </source>
</reference>
<dbReference type="InterPro" id="IPR053171">
    <property type="entry name" value="Viral_Tip_Attach_Protein"/>
</dbReference>
<evidence type="ECO:0000256" key="1">
    <source>
        <dbReference type="SAM" id="MobiDB-lite"/>
    </source>
</evidence>
<proteinExistence type="predicted"/>
<feature type="region of interest" description="Disordered" evidence="1">
    <location>
        <begin position="160"/>
        <end position="187"/>
    </location>
</feature>
<dbReference type="Proteomes" id="UP001055093">
    <property type="component" value="Unassembled WGS sequence"/>
</dbReference>
<evidence type="ECO:0000259" key="2">
    <source>
        <dbReference type="Pfam" id="PF13550"/>
    </source>
</evidence>
<accession>A0ABQ4V124</accession>
<dbReference type="InterPro" id="IPR032876">
    <property type="entry name" value="J_dom"/>
</dbReference>
<dbReference type="PANTHER" id="PTHR36251:SF2">
    <property type="entry name" value="GIFSY-2 PROPHAGE HOST SPECIFICITY PROTEIN J, PHAGE LAMBDA"/>
    <property type="match status" value="1"/>
</dbReference>
<protein>
    <recommendedName>
        <fullName evidence="2">Tip attachment protein J domain-containing protein</fullName>
    </recommendedName>
</protein>
<comment type="caution">
    <text evidence="3">The sequence shown here is derived from an EMBL/GenBank/DDBJ whole genome shotgun (WGS) entry which is preliminary data.</text>
</comment>
<evidence type="ECO:0000313" key="4">
    <source>
        <dbReference type="Proteomes" id="UP001055093"/>
    </source>
</evidence>
<sequence>MGLALKGRKSTSGSSKKATRHDDSLFGQDTVELLLGVSEGPIFGLMDGASSFYVGDVPLLDKASQAPNISNFELRVFKGTNPADSIKLNLGGSASTKNVGLELRTPGQSVVVQCDKTQIDYLDLRFVVQRLLSVTSEGGEFPTDVQVKVEVKPRSSATWQIPFDNAQPPPVENSSGSSTFRPSTTTPGTLVNDAYRETYIQTSAPAGAKARGAMWFNNATAKWTPRIWNGANWVAPTNLTAAVRSGYDIWTWLDFDGALRTAWFSPAGNAPPPGTLARGDFLLTPASGEQVYSYNDTAWVGFQTWGQPQQAAPGILPINGLTRSTYPKEYRIPVARINEPYDVRITRISPASTKDVFRDITFESVQEVNRDAVSFPDLAVAWLTIKATDTFTSLPDFTGIYRGLVIPVPTNYTFDETTKSGKYTGIWDGSFKMAYTNNPAWHAYNFIMNSRYGKNAYYPEVADKWDYYAFGQHCDAHQLRFNEYITEPRSINELVNYIVGIAGGRYVERGDGYSTVIWDADDQVAQAIFAPENTQEGAFTYSFTDWTEQKNDFKVSFKNPELNYREDRVRVFDKNNIEVNGRNPEEFVAVGCRDPEEAVKRGRLRLATSLTERIIVSFKTNRIGRYLMPFQVILIADDQSTNVISGRIAHENGSPAGTTRLPLRDQIYLEAGITYSVQFTISDGNGGLKVVTYPLTVTTPGLQNQLVLSQALAEALPEFAVFSIGTPKAFRITGIDPDDEDPDVVDITAIEVNRLKWAFVDGKVELRDIMGVQTGPLSKFVYAPAGARITPEVNAAGQISLVTTWQPSETKLIRGYRVYQSLNGRPMELVYEGDQTTYRLERPEAGTYIQSIVAVGLDGTTESAPVTVQYIVANGTSLRSVAPPTNLRLVDEPEAPIFRAIDPRFTWDASSDPLVTKYRVEVLSPANGVVHGETISNDLQFTYSLAANRADNGGTPLRQFTVRVRSIDVTGNLSDPITLVVSHPPPAILPFSLDAVSETVFVTTALPAGDWAGTLVWMEKASGFNPLTTTPKVDARASFFPLPATTETTYYVRVAAYDSYGKTGLNYAPEQTITATNKLFDPYPPARPGKPALTTGTELGPDGTIQSFVRAVVPAVTSDNLALYEIAWQIGSGDWERRRYDTNTATMRGFLPATVVNVKALSISKAGIASSYSDVATITTTKNLVAPANPTSAAVTAGFERAIITWTAPTNVDLAVVEVWGFDGSSSAAAPPSGSRLIGTAPKGQTQFWDTLPTEGSRTYWLRSRNTSDVVSTSYVRAGVGTSAAIQGAQLAAGIVDATKFASDLAVPKVVSVLPTTRTGAFVTLASDGKLYSWDAAQGKYVTQTFNVADIKGLKADQIVSVNASALSGQIVAGQLANAAVTLANFADGLQPIVDVSVLPATADYTGSKVVRLTTDGKLYRLVSGAWTAAVPAADITGQIVGTQITNRGITTEKIAAGAITSNEIRGNTITANELAAGSVIADKIAAYAISARKIMLGATSANLIPVGEFQERLSGWTQPETSQFQIAGIGPTGTPFVRLDRGSPTGPSLNISTLGTELMPVPQGTTLAVALWVRGSAATAVSGMRVRLHWYDNTKAVLSPSFTDAFAENTPVTTGWTQIAKQITTPSTAAFMRFQLYHHTESNVQFLDFASIAIRRTTGVTLIEDGAITTDKIFANAVVAGKIAADAITAREILARSITAAEIQAGTITGNEIRAGSISADRLVANSITAAQIQAGAIGADQIAAGAIIADKIGVGLTTGNLIWNSDLAIDGWYSSVGGNQSGTSINLRAASESYAVAGTRASIQLYNGSATAGNISYFNLNFPNASNGKDNLFPIQGSKTYEFFSYLSTHRCQGYIQAHFHDGSNFLPAVSSNVIDNVPGSGAPNDTWRARLKATAPATAKFVLLRVVQTFTTTNVANGAFLIASGFYLGVVPTGTPAGVYSDYVPQSATIITGGALAANSITAREIRAGSITTDLLQAGQINVDTIAANGSISAAKLKADVLTVGNITITGGTKLSSWATGTQINGGAIAANTITAERLDIRSRGVQAVNLSFEVDKKTKTVSWNAGHILYTNDAGGYGQNNPVAGSATFSGYGWIVWVKGEDRLIGTADASPYMANPNAVIMATFDGAAGLNVINGGVIIDGTRISAGTITASQIAANAIQTVHLAANSINGDRITAGTLSVDKLAAGTITAGVVQIGPNNGQGILVMEAPGNRAGRLYCRDFNGNLRGMFGYIGDFSGVANDFGLLMWNAAGQQILTTSGLGPNTVSDVQVSSLSASKIVTNSLSALSANLGTVTAGRAQSSDGKFVIDFDNKFIEMFD</sequence>
<dbReference type="Gene3D" id="2.60.120.260">
    <property type="entry name" value="Galactose-binding domain-like"/>
    <property type="match status" value="1"/>
</dbReference>
<name>A0ABQ4V124_9HYPH</name>
<feature type="domain" description="Tip attachment protein J" evidence="2">
    <location>
        <begin position="486"/>
        <end position="642"/>
    </location>
</feature>